<gene>
    <name evidence="2" type="ORF">EYF80_038958</name>
</gene>
<dbReference type="EMBL" id="SRLO01000604">
    <property type="protein sequence ID" value="TNN50811.1"/>
    <property type="molecule type" value="Genomic_DNA"/>
</dbReference>
<evidence type="ECO:0000256" key="1">
    <source>
        <dbReference type="SAM" id="MobiDB-lite"/>
    </source>
</evidence>
<reference evidence="2 3" key="1">
    <citation type="submission" date="2019-03" db="EMBL/GenBank/DDBJ databases">
        <title>First draft genome of Liparis tanakae, snailfish: a comprehensive survey of snailfish specific genes.</title>
        <authorList>
            <person name="Kim W."/>
            <person name="Song I."/>
            <person name="Jeong J.-H."/>
            <person name="Kim D."/>
            <person name="Kim S."/>
            <person name="Ryu S."/>
            <person name="Song J.Y."/>
            <person name="Lee S.K."/>
        </authorList>
    </citation>
    <scope>NUCLEOTIDE SEQUENCE [LARGE SCALE GENOMIC DNA]</scope>
    <source>
        <tissue evidence="2">Muscle</tissue>
    </source>
</reference>
<evidence type="ECO:0000313" key="2">
    <source>
        <dbReference type="EMBL" id="TNN50811.1"/>
    </source>
</evidence>
<keyword evidence="3" id="KW-1185">Reference proteome</keyword>
<proteinExistence type="predicted"/>
<dbReference type="AlphaFoldDB" id="A0A4Z2GC44"/>
<comment type="caution">
    <text evidence="2">The sequence shown here is derived from an EMBL/GenBank/DDBJ whole genome shotgun (WGS) entry which is preliminary data.</text>
</comment>
<protein>
    <submittedName>
        <fullName evidence="2">Uncharacterized protein</fullName>
    </submittedName>
</protein>
<sequence length="100" mass="11387">MFIQNGVPISAVKRLLLRSAFPDENHMFYEALHLRHADHGPPLPPSILTQESRGERGMAAQSSSFPRQAALTEHSSSRFTVHYLILNMLIEKNNLNRDYT</sequence>
<evidence type="ECO:0000313" key="3">
    <source>
        <dbReference type="Proteomes" id="UP000314294"/>
    </source>
</evidence>
<accession>A0A4Z2GC44</accession>
<organism evidence="2 3">
    <name type="scientific">Liparis tanakae</name>
    <name type="common">Tanaka's snailfish</name>
    <dbReference type="NCBI Taxonomy" id="230148"/>
    <lineage>
        <taxon>Eukaryota</taxon>
        <taxon>Metazoa</taxon>
        <taxon>Chordata</taxon>
        <taxon>Craniata</taxon>
        <taxon>Vertebrata</taxon>
        <taxon>Euteleostomi</taxon>
        <taxon>Actinopterygii</taxon>
        <taxon>Neopterygii</taxon>
        <taxon>Teleostei</taxon>
        <taxon>Neoteleostei</taxon>
        <taxon>Acanthomorphata</taxon>
        <taxon>Eupercaria</taxon>
        <taxon>Perciformes</taxon>
        <taxon>Cottioidei</taxon>
        <taxon>Cottales</taxon>
        <taxon>Liparidae</taxon>
        <taxon>Liparis</taxon>
    </lineage>
</organism>
<feature type="region of interest" description="Disordered" evidence="1">
    <location>
        <begin position="38"/>
        <end position="69"/>
    </location>
</feature>
<dbReference type="Proteomes" id="UP000314294">
    <property type="component" value="Unassembled WGS sequence"/>
</dbReference>
<name>A0A4Z2GC44_9TELE</name>